<dbReference type="GeneID" id="31009232"/>
<evidence type="ECO:0000313" key="4">
    <source>
        <dbReference type="Proteomes" id="UP000214365"/>
    </source>
</evidence>
<feature type="compositionally biased region" description="Polar residues" evidence="2">
    <location>
        <begin position="219"/>
        <end position="231"/>
    </location>
</feature>
<evidence type="ECO:0000256" key="1">
    <source>
        <dbReference type="ARBA" id="ARBA00011353"/>
    </source>
</evidence>
<feature type="compositionally biased region" description="Acidic residues" evidence="2">
    <location>
        <begin position="269"/>
        <end position="281"/>
    </location>
</feature>
<dbReference type="Gene3D" id="2.40.50.40">
    <property type="match status" value="1"/>
</dbReference>
<organism evidence="3 4">
    <name type="scientific">Talaromyces atroroseus</name>
    <dbReference type="NCBI Taxonomy" id="1441469"/>
    <lineage>
        <taxon>Eukaryota</taxon>
        <taxon>Fungi</taxon>
        <taxon>Dikarya</taxon>
        <taxon>Ascomycota</taxon>
        <taxon>Pezizomycotina</taxon>
        <taxon>Eurotiomycetes</taxon>
        <taxon>Eurotiomycetidae</taxon>
        <taxon>Eurotiales</taxon>
        <taxon>Trichocomaceae</taxon>
        <taxon>Talaromyces</taxon>
        <taxon>Talaromyces sect. Trachyspermi</taxon>
    </lineage>
</organism>
<dbReference type="Proteomes" id="UP000214365">
    <property type="component" value="Unassembled WGS sequence"/>
</dbReference>
<dbReference type="InterPro" id="IPR016197">
    <property type="entry name" value="Chromo-like_dom_sf"/>
</dbReference>
<dbReference type="AlphaFoldDB" id="A0A1Q5Q622"/>
<dbReference type="SUPFAM" id="SSF54160">
    <property type="entry name" value="Chromo domain-like"/>
    <property type="match status" value="1"/>
</dbReference>
<evidence type="ECO:0000256" key="2">
    <source>
        <dbReference type="SAM" id="MobiDB-lite"/>
    </source>
</evidence>
<dbReference type="EMBL" id="LFMY01000026">
    <property type="protein sequence ID" value="OKL55257.1"/>
    <property type="molecule type" value="Genomic_DNA"/>
</dbReference>
<evidence type="ECO:0000313" key="3">
    <source>
        <dbReference type="EMBL" id="OKL55257.1"/>
    </source>
</evidence>
<reference evidence="3 4" key="1">
    <citation type="submission" date="2015-06" db="EMBL/GenBank/DDBJ databases">
        <title>Talaromyces atroroseus IBT 11181 draft genome.</title>
        <authorList>
            <person name="Rasmussen K.B."/>
            <person name="Rasmussen S."/>
            <person name="Petersen B."/>
            <person name="Sicheritz-Ponten T."/>
            <person name="Mortensen U.H."/>
            <person name="Thrane U."/>
        </authorList>
    </citation>
    <scope>NUCLEOTIDE SEQUENCE [LARGE SCALE GENOMIC DNA]</scope>
    <source>
        <strain evidence="3 4">IBT 11181</strain>
    </source>
</reference>
<feature type="region of interest" description="Disordered" evidence="2">
    <location>
        <begin position="336"/>
        <end position="360"/>
    </location>
</feature>
<proteinExistence type="predicted"/>
<comment type="subunit">
    <text evidence="1">Component of the NuA4 histone acetyltransferase complex.</text>
</comment>
<feature type="region of interest" description="Disordered" evidence="2">
    <location>
        <begin position="142"/>
        <end position="288"/>
    </location>
</feature>
<sequence>MAIPRTPRTMAKHPMPPFLRQEEEKMRMESPRFACPPKNTAIKTTIKTTLMKPSLISVVHGKRQPWRHMWIPRRPRTHCWKSACPGPVQRLLTSVLTRPTGQRSPRNSNYLRLILKCQFWANGARKHILNVRNGKRIDSQEVLGDSTRATAATKRTAPHHDSYNSPVGRLIGEGRVRSPGLFAIRNDHDGGGYGTDDSGSASASRGSIFSRQSEKRYSGSVTSGEGPSPNSLVDPGAEQSGFSRAAGGQSRVPAESPSVASVSRQLGSEIEDSESASDTDDADHHSGDGRWQYRCILKRRLDSSGRRMALVRWEDTWESEDELGGVKRALRQYARARQAKQVPATETCSKRRGRKRKCPS</sequence>
<dbReference type="OrthoDB" id="4529838at2759"/>
<evidence type="ECO:0008006" key="5">
    <source>
        <dbReference type="Google" id="ProtNLM"/>
    </source>
</evidence>
<dbReference type="RefSeq" id="XP_020115378.1">
    <property type="nucleotide sequence ID" value="XM_020265426.1"/>
</dbReference>
<keyword evidence="4" id="KW-1185">Reference proteome</keyword>
<feature type="compositionally biased region" description="Basic residues" evidence="2">
    <location>
        <begin position="350"/>
        <end position="360"/>
    </location>
</feature>
<feature type="compositionally biased region" description="Low complexity" evidence="2">
    <location>
        <begin position="250"/>
        <end position="264"/>
    </location>
</feature>
<name>A0A1Q5Q622_TALAT</name>
<feature type="compositionally biased region" description="Low complexity" evidence="2">
    <location>
        <begin position="195"/>
        <end position="210"/>
    </location>
</feature>
<gene>
    <name evidence="3" type="ORF">UA08_09476</name>
</gene>
<protein>
    <recommendedName>
        <fullName evidence="5">Chromo domain-containing protein</fullName>
    </recommendedName>
</protein>
<dbReference type="CDD" id="cd00024">
    <property type="entry name" value="CD_CSD"/>
    <property type="match status" value="1"/>
</dbReference>
<accession>A0A1Q5Q622</accession>
<comment type="caution">
    <text evidence="3">The sequence shown here is derived from an EMBL/GenBank/DDBJ whole genome shotgun (WGS) entry which is preliminary data.</text>
</comment>